<accession>A0A6C0HV80</accession>
<reference evidence="1" key="1">
    <citation type="journal article" date="2020" name="Nature">
        <title>Giant virus diversity and host interactions through global metagenomics.</title>
        <authorList>
            <person name="Schulz F."/>
            <person name="Roux S."/>
            <person name="Paez-Espino D."/>
            <person name="Jungbluth S."/>
            <person name="Walsh D.A."/>
            <person name="Denef V.J."/>
            <person name="McMahon K.D."/>
            <person name="Konstantinidis K.T."/>
            <person name="Eloe-Fadrosh E.A."/>
            <person name="Kyrpides N.C."/>
            <person name="Woyke T."/>
        </authorList>
    </citation>
    <scope>NUCLEOTIDE SEQUENCE</scope>
    <source>
        <strain evidence="1">GVMAG-M-3300023184-177</strain>
    </source>
</reference>
<sequence>MVKFGNSDAFIINDLDLKIKIIDYIFSIMELSKYRYTMLENVQQLNFLKTNEHYVSPNFKGFNYFLLFYKFKDSIQKNKESSYCIAIDKKNLSYHRKSIDIKKVFMYRIKIFASSSIFMGSLFDTKLIKDIMLVKDCYYLMGNNTTDMEMNEKMIYLDSIIANQFHKEYCNNFKLKINKLYKYNMLDEIVKNVIPNCELEIIGLIFYPIKSGVSYIFTEKSIENKTPQSNTQNIKIVSNDSYNMIFQIKEFLSSRVYSYENNCMKKVLELEPTDITDVYYVYDNESKLGIAHIPNLKVSNYCRENIIEKKKCLCSFSKQFNKWIPLNIVN</sequence>
<protein>
    <submittedName>
        <fullName evidence="1">Uncharacterized protein</fullName>
    </submittedName>
</protein>
<dbReference type="AlphaFoldDB" id="A0A6C0HV80"/>
<dbReference type="Gene3D" id="3.30.470.30">
    <property type="entry name" value="DNA ligase/mRNA capping enzyme"/>
    <property type="match status" value="1"/>
</dbReference>
<dbReference type="EMBL" id="MN740021">
    <property type="protein sequence ID" value="QHT84621.1"/>
    <property type="molecule type" value="Genomic_DNA"/>
</dbReference>
<proteinExistence type="predicted"/>
<organism evidence="1">
    <name type="scientific">viral metagenome</name>
    <dbReference type="NCBI Taxonomy" id="1070528"/>
    <lineage>
        <taxon>unclassified sequences</taxon>
        <taxon>metagenomes</taxon>
        <taxon>organismal metagenomes</taxon>
    </lineage>
</organism>
<evidence type="ECO:0000313" key="1">
    <source>
        <dbReference type="EMBL" id="QHT84621.1"/>
    </source>
</evidence>
<name>A0A6C0HV80_9ZZZZ</name>